<dbReference type="InterPro" id="IPR036388">
    <property type="entry name" value="WH-like_DNA-bd_sf"/>
</dbReference>
<dbReference type="HOGENOM" id="CLU_000837_14_6_1"/>
<keyword evidence="6" id="KW-1185">Reference proteome</keyword>
<feature type="domain" description="Disease resistance R13L4/SHOC-2-like LRR" evidence="4">
    <location>
        <begin position="188"/>
        <end position="256"/>
    </location>
</feature>
<evidence type="ECO:0000313" key="6">
    <source>
        <dbReference type="Proteomes" id="UP000026961"/>
    </source>
</evidence>
<dbReference type="PANTHER" id="PTHR23155">
    <property type="entry name" value="DISEASE RESISTANCE PROTEIN RP"/>
    <property type="match status" value="1"/>
</dbReference>
<feature type="domain" description="Disease resistance R13L4/SHOC-2-like LRR" evidence="4">
    <location>
        <begin position="270"/>
        <end position="422"/>
    </location>
</feature>
<reference evidence="5" key="1">
    <citation type="submission" date="2015-04" db="UniProtKB">
        <authorList>
            <consortium name="EnsemblPlants"/>
        </authorList>
    </citation>
    <scope>IDENTIFICATION</scope>
</reference>
<dbReference type="InterPro" id="IPR044974">
    <property type="entry name" value="Disease_R_plants"/>
</dbReference>
<name>A0A0E0AGY4_9ORYZ</name>
<dbReference type="SUPFAM" id="SSF52047">
    <property type="entry name" value="RNI-like"/>
    <property type="match status" value="1"/>
</dbReference>
<accession>A0A0E0AGY4</accession>
<dbReference type="FunFam" id="1.10.10.10:FF:000322">
    <property type="entry name" value="Probable disease resistance protein At1g63360"/>
    <property type="match status" value="1"/>
</dbReference>
<dbReference type="GO" id="GO:0002758">
    <property type="term" value="P:innate immune response-activating signaling pathway"/>
    <property type="evidence" value="ECO:0007669"/>
    <property type="project" value="UniProtKB-ARBA"/>
</dbReference>
<organism evidence="5">
    <name type="scientific">Oryza glumipatula</name>
    <dbReference type="NCBI Taxonomy" id="40148"/>
    <lineage>
        <taxon>Eukaryota</taxon>
        <taxon>Viridiplantae</taxon>
        <taxon>Streptophyta</taxon>
        <taxon>Embryophyta</taxon>
        <taxon>Tracheophyta</taxon>
        <taxon>Spermatophyta</taxon>
        <taxon>Magnoliopsida</taxon>
        <taxon>Liliopsida</taxon>
        <taxon>Poales</taxon>
        <taxon>Poaceae</taxon>
        <taxon>BOP clade</taxon>
        <taxon>Oryzoideae</taxon>
        <taxon>Oryzeae</taxon>
        <taxon>Oryzinae</taxon>
        <taxon>Oryza</taxon>
    </lineage>
</organism>
<proteinExistence type="predicted"/>
<evidence type="ECO:0000256" key="2">
    <source>
        <dbReference type="ARBA" id="ARBA00022821"/>
    </source>
</evidence>
<dbReference type="InterPro" id="IPR032675">
    <property type="entry name" value="LRR_dom_sf"/>
</dbReference>
<dbReference type="Pfam" id="PF23598">
    <property type="entry name" value="LRR_14"/>
    <property type="match status" value="2"/>
</dbReference>
<protein>
    <recommendedName>
        <fullName evidence="7">NB-ARC domain-containing protein</fullName>
    </recommendedName>
</protein>
<evidence type="ECO:0000256" key="1">
    <source>
        <dbReference type="ARBA" id="ARBA00022737"/>
    </source>
</evidence>
<dbReference type="GO" id="GO:0042742">
    <property type="term" value="P:defense response to bacterium"/>
    <property type="evidence" value="ECO:0007669"/>
    <property type="project" value="UniProtKB-ARBA"/>
</dbReference>
<evidence type="ECO:0000259" key="4">
    <source>
        <dbReference type="Pfam" id="PF23598"/>
    </source>
</evidence>
<evidence type="ECO:0000259" key="3">
    <source>
        <dbReference type="Pfam" id="PF23559"/>
    </source>
</evidence>
<dbReference type="Proteomes" id="UP000026961">
    <property type="component" value="Chromosome 7"/>
</dbReference>
<dbReference type="eggNOG" id="KOG4658">
    <property type="taxonomic scope" value="Eukaryota"/>
</dbReference>
<dbReference type="AlphaFoldDB" id="A0A0E0AGY4"/>
<evidence type="ECO:0000313" key="5">
    <source>
        <dbReference type="EnsemblPlants" id="OGLUM07G06000.1"/>
    </source>
</evidence>
<dbReference type="Gramene" id="OGLUM07G06000.1">
    <property type="protein sequence ID" value="OGLUM07G06000.1"/>
    <property type="gene ID" value="OGLUM07G06000"/>
</dbReference>
<dbReference type="InterPro" id="IPR058922">
    <property type="entry name" value="WHD_DRP"/>
</dbReference>
<dbReference type="EnsemblPlants" id="OGLUM07G06000.1">
    <property type="protein sequence ID" value="OGLUM07G06000.1"/>
    <property type="gene ID" value="OGLUM07G06000"/>
</dbReference>
<keyword evidence="1" id="KW-0677">Repeat</keyword>
<dbReference type="Gene3D" id="3.80.10.10">
    <property type="entry name" value="Ribonuclease Inhibitor"/>
    <property type="match status" value="1"/>
</dbReference>
<sequence length="491" mass="56135">MQWTTVGYCLHRQLSGSYTSPGGVEVWTRVCNSSGSLMENNPTLDGMRQILTLSYNHLPHHLKACMMYLSTFPEDYAISRGRLVQKWMAEGLVPEMRGLTSAEVAEAYFDELLSRNMTTAVSYSNDGRPNSCSVHDMMLEVIVSKALESNFVSLVGGQCGSMLCGSVRCLSIQNDDIGSGIDNTNLRHVRSLTVFRPEGHRKLLDRLAEFSLLRMLDLEGCKDLRNKHMKYICQLFLLKFLSLSNTDITKLPKNLKQVGFSNRQDWRKLLRLPQHISKMKAIEELTRFELLSEDAQLAMEIGDLVHLRFLNVVLNCFECSDGQLLTELAKSIGRCSLYELKVEDMEPDSNNMNFLLNLPSPPKLLRYLCMGGNIDRIPSWVKSLTHLVHVEFWWIYLPSDEIYGALYKLPSLTKISLDRWCCSEDELSRCCPLFQMKKRSLEGVEHLTSLKDVRVRGSRDNHEMGTAVIQLKEENARRHSSNQFKVIVEYE</sequence>
<dbReference type="Gene3D" id="1.10.10.10">
    <property type="entry name" value="Winged helix-like DNA-binding domain superfamily/Winged helix DNA-binding domain"/>
    <property type="match status" value="1"/>
</dbReference>
<keyword evidence="2" id="KW-0611">Plant defense</keyword>
<evidence type="ECO:0008006" key="7">
    <source>
        <dbReference type="Google" id="ProtNLM"/>
    </source>
</evidence>
<dbReference type="PANTHER" id="PTHR23155:SF1005">
    <property type="entry name" value="OS07G0197300 PROTEIN"/>
    <property type="match status" value="1"/>
</dbReference>
<dbReference type="STRING" id="40148.A0A0E0AGY4"/>
<reference evidence="5" key="2">
    <citation type="submission" date="2018-05" db="EMBL/GenBank/DDBJ databases">
        <title>OgluRS3 (Oryza glumaepatula Reference Sequence Version 3).</title>
        <authorList>
            <person name="Zhang J."/>
            <person name="Kudrna D."/>
            <person name="Lee S."/>
            <person name="Talag J."/>
            <person name="Welchert J."/>
            <person name="Wing R.A."/>
        </authorList>
    </citation>
    <scope>NUCLEOTIDE SEQUENCE [LARGE SCALE GENOMIC DNA]</scope>
</reference>
<dbReference type="Pfam" id="PF23559">
    <property type="entry name" value="WHD_DRP"/>
    <property type="match status" value="1"/>
</dbReference>
<dbReference type="InterPro" id="IPR055414">
    <property type="entry name" value="LRR_R13L4/SHOC2-like"/>
</dbReference>
<feature type="domain" description="Disease resistance protein winged helix" evidence="3">
    <location>
        <begin position="72"/>
        <end position="142"/>
    </location>
</feature>
<dbReference type="GO" id="GO:0009626">
    <property type="term" value="P:plant-type hypersensitive response"/>
    <property type="evidence" value="ECO:0007669"/>
    <property type="project" value="UniProtKB-ARBA"/>
</dbReference>